<dbReference type="PANTHER" id="PTHR43382:SF2">
    <property type="entry name" value="BIFUNCTIONAL GLUTAMATE_PROLINE--TRNA LIGASE"/>
    <property type="match status" value="1"/>
</dbReference>
<dbReference type="Gene3D" id="3.40.50.800">
    <property type="entry name" value="Anticodon-binding domain"/>
    <property type="match status" value="1"/>
</dbReference>
<evidence type="ECO:0000256" key="8">
    <source>
        <dbReference type="ARBA" id="ARBA00029731"/>
    </source>
</evidence>
<dbReference type="SMART" id="SM00946">
    <property type="entry name" value="ProRS-C_1"/>
    <property type="match status" value="1"/>
</dbReference>
<dbReference type="InterPro" id="IPR002314">
    <property type="entry name" value="aa-tRNA-synt_IIb"/>
</dbReference>
<dbReference type="InterPro" id="IPR045864">
    <property type="entry name" value="aa-tRNA-synth_II/BPL/LPL"/>
</dbReference>
<keyword evidence="13" id="KW-1185">Reference proteome</keyword>
<dbReference type="PANTHER" id="PTHR43382">
    <property type="entry name" value="PROLYL-TRNA SYNTHETASE"/>
    <property type="match status" value="1"/>
</dbReference>
<keyword evidence="3" id="KW-0436">Ligase</keyword>
<name>A0AAN6W5T0_9PEZI</name>
<keyword evidence="7" id="KW-0030">Aminoacyl-tRNA synthetase</keyword>
<dbReference type="GO" id="GO:0005524">
    <property type="term" value="F:ATP binding"/>
    <property type="evidence" value="ECO:0007669"/>
    <property type="project" value="UniProtKB-KW"/>
</dbReference>
<evidence type="ECO:0000256" key="9">
    <source>
        <dbReference type="ARBA" id="ARBA00047671"/>
    </source>
</evidence>
<dbReference type="Proteomes" id="UP001302321">
    <property type="component" value="Unassembled WGS sequence"/>
</dbReference>
<dbReference type="GO" id="GO:0017101">
    <property type="term" value="C:aminoacyl-tRNA synthetase multienzyme complex"/>
    <property type="evidence" value="ECO:0007669"/>
    <property type="project" value="TreeGrafter"/>
</dbReference>
<evidence type="ECO:0000256" key="4">
    <source>
        <dbReference type="ARBA" id="ARBA00022741"/>
    </source>
</evidence>
<evidence type="ECO:0000313" key="13">
    <source>
        <dbReference type="Proteomes" id="UP001302321"/>
    </source>
</evidence>
<dbReference type="InterPro" id="IPR002316">
    <property type="entry name" value="Pro-tRNA-ligase_IIa"/>
</dbReference>
<dbReference type="FunFam" id="3.30.110.30:FF:000001">
    <property type="entry name" value="Bifunctional glutamate/proline--tRNA ligase"/>
    <property type="match status" value="1"/>
</dbReference>
<dbReference type="GO" id="GO:0006433">
    <property type="term" value="P:prolyl-tRNA aminoacylation"/>
    <property type="evidence" value="ECO:0007669"/>
    <property type="project" value="InterPro"/>
</dbReference>
<feature type="compositionally biased region" description="Basic and acidic residues" evidence="10">
    <location>
        <begin position="1"/>
        <end position="14"/>
    </location>
</feature>
<feature type="region of interest" description="Disordered" evidence="10">
    <location>
        <begin position="1"/>
        <end position="23"/>
    </location>
</feature>
<dbReference type="Pfam" id="PF03129">
    <property type="entry name" value="HGTP_anticodon"/>
    <property type="match status" value="1"/>
</dbReference>
<evidence type="ECO:0000256" key="5">
    <source>
        <dbReference type="ARBA" id="ARBA00022840"/>
    </source>
</evidence>
<comment type="similarity">
    <text evidence="1">Belongs to the class-II aminoacyl-tRNA synthetase family.</text>
</comment>
<comment type="catalytic activity">
    <reaction evidence="9">
        <text>tRNA(Pro) + L-proline + ATP = L-prolyl-tRNA(Pro) + AMP + diphosphate</text>
        <dbReference type="Rhea" id="RHEA:14305"/>
        <dbReference type="Rhea" id="RHEA-COMP:9700"/>
        <dbReference type="Rhea" id="RHEA-COMP:9702"/>
        <dbReference type="ChEBI" id="CHEBI:30616"/>
        <dbReference type="ChEBI" id="CHEBI:33019"/>
        <dbReference type="ChEBI" id="CHEBI:60039"/>
        <dbReference type="ChEBI" id="CHEBI:78442"/>
        <dbReference type="ChEBI" id="CHEBI:78532"/>
        <dbReference type="ChEBI" id="CHEBI:456215"/>
        <dbReference type="EC" id="6.1.1.15"/>
    </reaction>
</comment>
<dbReference type="GO" id="GO:0004827">
    <property type="term" value="F:proline-tRNA ligase activity"/>
    <property type="evidence" value="ECO:0007669"/>
    <property type="project" value="UniProtKB-EC"/>
</dbReference>
<dbReference type="Pfam" id="PF09180">
    <property type="entry name" value="ProRS-C_1"/>
    <property type="match status" value="1"/>
</dbReference>
<dbReference type="CDD" id="cd00862">
    <property type="entry name" value="ProRS_anticodon_zinc"/>
    <property type="match status" value="1"/>
</dbReference>
<gene>
    <name evidence="12" type="ORF">QBC36DRAFT_332709</name>
</gene>
<comment type="caution">
    <text evidence="12">The sequence shown here is derived from an EMBL/GenBank/DDBJ whole genome shotgun (WGS) entry which is preliminary data.</text>
</comment>
<dbReference type="CDD" id="cd00778">
    <property type="entry name" value="ProRS_core_arch_euk"/>
    <property type="match status" value="1"/>
</dbReference>
<dbReference type="NCBIfam" id="TIGR00408">
    <property type="entry name" value="proS_fam_I"/>
    <property type="match status" value="1"/>
</dbReference>
<dbReference type="FunFam" id="3.40.50.800:FF:000005">
    <property type="entry name" value="bifunctional glutamate/proline--tRNA ligase"/>
    <property type="match status" value="1"/>
</dbReference>
<accession>A0AAN6W5T0</accession>
<dbReference type="SUPFAM" id="SSF55681">
    <property type="entry name" value="Class II aaRS and biotin synthetases"/>
    <property type="match status" value="1"/>
</dbReference>
<evidence type="ECO:0000313" key="12">
    <source>
        <dbReference type="EMBL" id="KAK4174886.1"/>
    </source>
</evidence>
<dbReference type="InterPro" id="IPR016061">
    <property type="entry name" value="Pro-tRNA_ligase_II_C"/>
</dbReference>
<reference evidence="12" key="1">
    <citation type="journal article" date="2023" name="Mol. Phylogenet. Evol.">
        <title>Genome-scale phylogeny and comparative genomics of the fungal order Sordariales.</title>
        <authorList>
            <person name="Hensen N."/>
            <person name="Bonometti L."/>
            <person name="Westerberg I."/>
            <person name="Brannstrom I.O."/>
            <person name="Guillou S."/>
            <person name="Cros-Aarteil S."/>
            <person name="Calhoun S."/>
            <person name="Haridas S."/>
            <person name="Kuo A."/>
            <person name="Mondo S."/>
            <person name="Pangilinan J."/>
            <person name="Riley R."/>
            <person name="LaButti K."/>
            <person name="Andreopoulos B."/>
            <person name="Lipzen A."/>
            <person name="Chen C."/>
            <person name="Yan M."/>
            <person name="Daum C."/>
            <person name="Ng V."/>
            <person name="Clum A."/>
            <person name="Steindorff A."/>
            <person name="Ohm R.A."/>
            <person name="Martin F."/>
            <person name="Silar P."/>
            <person name="Natvig D.O."/>
            <person name="Lalanne C."/>
            <person name="Gautier V."/>
            <person name="Ament-Velasquez S.L."/>
            <person name="Kruys A."/>
            <person name="Hutchinson M.I."/>
            <person name="Powell A.J."/>
            <person name="Barry K."/>
            <person name="Miller A.N."/>
            <person name="Grigoriev I.V."/>
            <person name="Debuchy R."/>
            <person name="Gladieux P."/>
            <person name="Hiltunen Thoren M."/>
            <person name="Johannesson H."/>
        </authorList>
    </citation>
    <scope>NUCLEOTIDE SEQUENCE</scope>
    <source>
        <strain evidence="12">CBS 892.96</strain>
    </source>
</reference>
<evidence type="ECO:0000256" key="6">
    <source>
        <dbReference type="ARBA" id="ARBA00022917"/>
    </source>
</evidence>
<protein>
    <recommendedName>
        <fullName evidence="2">proline--tRNA ligase</fullName>
        <ecNumber evidence="2">6.1.1.15</ecNumber>
    </recommendedName>
    <alternativeName>
        <fullName evidence="8">Prolyl-tRNA synthetase</fullName>
    </alternativeName>
</protein>
<keyword evidence="5" id="KW-0067">ATP-binding</keyword>
<dbReference type="InterPro" id="IPR006195">
    <property type="entry name" value="aa-tRNA-synth_II"/>
</dbReference>
<reference evidence="12" key="2">
    <citation type="submission" date="2023-05" db="EMBL/GenBank/DDBJ databases">
        <authorList>
            <consortium name="Lawrence Berkeley National Laboratory"/>
            <person name="Steindorff A."/>
            <person name="Hensen N."/>
            <person name="Bonometti L."/>
            <person name="Westerberg I."/>
            <person name="Brannstrom I.O."/>
            <person name="Guillou S."/>
            <person name="Cros-Aarteil S."/>
            <person name="Calhoun S."/>
            <person name="Haridas S."/>
            <person name="Kuo A."/>
            <person name="Mondo S."/>
            <person name="Pangilinan J."/>
            <person name="Riley R."/>
            <person name="Labutti K."/>
            <person name="Andreopoulos B."/>
            <person name="Lipzen A."/>
            <person name="Chen C."/>
            <person name="Yanf M."/>
            <person name="Daum C."/>
            <person name="Ng V."/>
            <person name="Clum A."/>
            <person name="Ohm R."/>
            <person name="Martin F."/>
            <person name="Silar P."/>
            <person name="Natvig D."/>
            <person name="Lalanne C."/>
            <person name="Gautier V."/>
            <person name="Ament-Velasquez S.L."/>
            <person name="Kruys A."/>
            <person name="Hutchinson M.I."/>
            <person name="Powell A.J."/>
            <person name="Barry K."/>
            <person name="Miller A.N."/>
            <person name="Grigoriev I.V."/>
            <person name="Debuchy R."/>
            <person name="Gladieux P."/>
            <person name="Thoren M.H."/>
            <person name="Johannesson H."/>
        </authorList>
    </citation>
    <scope>NUCLEOTIDE SEQUENCE</scope>
    <source>
        <strain evidence="12">CBS 892.96</strain>
    </source>
</reference>
<dbReference type="EMBL" id="MU866259">
    <property type="protein sequence ID" value="KAK4174886.1"/>
    <property type="molecule type" value="Genomic_DNA"/>
</dbReference>
<keyword evidence="6" id="KW-0648">Protein biosynthesis</keyword>
<evidence type="ECO:0000256" key="10">
    <source>
        <dbReference type="SAM" id="MobiDB-lite"/>
    </source>
</evidence>
<dbReference type="SUPFAM" id="SSF64586">
    <property type="entry name" value="C-terminal domain of ProRS"/>
    <property type="match status" value="1"/>
</dbReference>
<dbReference type="EC" id="6.1.1.15" evidence="2"/>
<keyword evidence="4" id="KW-0547">Nucleotide-binding</keyword>
<dbReference type="Gene3D" id="3.30.110.30">
    <property type="entry name" value="C-terminal domain of ProRS"/>
    <property type="match status" value="1"/>
</dbReference>
<evidence type="ECO:0000259" key="11">
    <source>
        <dbReference type="PROSITE" id="PS50862"/>
    </source>
</evidence>
<evidence type="ECO:0000256" key="7">
    <source>
        <dbReference type="ARBA" id="ARBA00023146"/>
    </source>
</evidence>
<dbReference type="InterPro" id="IPR036621">
    <property type="entry name" value="Anticodon-bd_dom_sf"/>
</dbReference>
<proteinExistence type="inferred from homology"/>
<dbReference type="HAMAP" id="MF_01571">
    <property type="entry name" value="Pro_tRNA_synth_type3"/>
    <property type="match status" value="1"/>
</dbReference>
<dbReference type="InterPro" id="IPR004154">
    <property type="entry name" value="Anticodon-bd"/>
</dbReference>
<dbReference type="PROSITE" id="PS50862">
    <property type="entry name" value="AA_TRNA_LIGASE_II"/>
    <property type="match status" value="1"/>
</dbReference>
<dbReference type="AlphaFoldDB" id="A0AAN6W5T0"/>
<organism evidence="12 13">
    <name type="scientific">Triangularia setosa</name>
    <dbReference type="NCBI Taxonomy" id="2587417"/>
    <lineage>
        <taxon>Eukaryota</taxon>
        <taxon>Fungi</taxon>
        <taxon>Dikarya</taxon>
        <taxon>Ascomycota</taxon>
        <taxon>Pezizomycotina</taxon>
        <taxon>Sordariomycetes</taxon>
        <taxon>Sordariomycetidae</taxon>
        <taxon>Sordariales</taxon>
        <taxon>Podosporaceae</taxon>
        <taxon>Triangularia</taxon>
    </lineage>
</organism>
<dbReference type="GO" id="GO:0005737">
    <property type="term" value="C:cytoplasm"/>
    <property type="evidence" value="ECO:0007669"/>
    <property type="project" value="InterPro"/>
</dbReference>
<evidence type="ECO:0000256" key="1">
    <source>
        <dbReference type="ARBA" id="ARBA00008226"/>
    </source>
</evidence>
<dbReference type="Gene3D" id="3.30.930.10">
    <property type="entry name" value="Bira Bifunctional Protein, Domain 2"/>
    <property type="match status" value="1"/>
</dbReference>
<dbReference type="SUPFAM" id="SSF52954">
    <property type="entry name" value="Class II aaRS ABD-related"/>
    <property type="match status" value="1"/>
</dbReference>
<dbReference type="InterPro" id="IPR004499">
    <property type="entry name" value="Pro-tRNA-ligase_IIa_arc-type"/>
</dbReference>
<feature type="domain" description="Aminoacyl-transfer RNA synthetases class-II family profile" evidence="11">
    <location>
        <begin position="52"/>
        <end position="327"/>
    </location>
</feature>
<dbReference type="FunFam" id="3.30.930.10:FF:000007">
    <property type="entry name" value="Bifunctional glutamate/proline--tRNA ligase"/>
    <property type="match status" value="1"/>
</dbReference>
<dbReference type="InterPro" id="IPR017449">
    <property type="entry name" value="Pro-tRNA_synth_II"/>
</dbReference>
<dbReference type="PRINTS" id="PR01046">
    <property type="entry name" value="TRNASYNTHPRO"/>
</dbReference>
<dbReference type="Pfam" id="PF00587">
    <property type="entry name" value="tRNA-synt_2b"/>
    <property type="match status" value="1"/>
</dbReference>
<evidence type="ECO:0000256" key="2">
    <source>
        <dbReference type="ARBA" id="ARBA00012831"/>
    </source>
</evidence>
<dbReference type="InterPro" id="IPR033721">
    <property type="entry name" value="ProRS_core_arch_euk"/>
</dbReference>
<sequence>MGDSTEQSKSELKKAKAAKMAAQKAEKSAKQAALPIQSKKDDIIGITVKKGDNFSAWYQEVVQKAEMVEYYTEISGFFVMRPNTMYIWNTIRKWFNDRIEAAGVEECNFPMFLSSTSLQKEKDHVEGFAPELAWVTKAGEKDLEVPVAVRPTSEAVMYPYYSKWIRSHRDLPLKLNQWVSVVRWEAKQTVPFLRAREFMWQEGHTAFISEEQAGKEVLEILELYAGIYEQLLAVPVVRGKKTEAEKFAGGYYTTTVEGYIPSNGRGIQGATSHCLGQNFSKMFDITVEDPANKGQKIHVWQNSWGLSTRVIGVMVMIHGDDKGLVLPPRIAKTQAVLIPVGLTAKTTPEDKEKHLDRMYELLATLKKAGVRTEIDTREGYTPAWKFNDWEMKGVPVRLEFGPKDAAKDVVSFARRDTGEKGTIPIAELTTKVPELLETIQQDMYNKAEKTFREHRVKITNWDEVVPALDSKNVVIIPSCLVPACEDRIKELTRGEDLPEGPDGQKVPSMGMKSLCIPFEQPEGLVKGETKCLSPECDRLAEAFCMFGRSY</sequence>
<evidence type="ECO:0000256" key="3">
    <source>
        <dbReference type="ARBA" id="ARBA00022598"/>
    </source>
</evidence>